<dbReference type="GO" id="GO:0008745">
    <property type="term" value="F:N-acetylmuramoyl-L-alanine amidase activity"/>
    <property type="evidence" value="ECO:0007669"/>
    <property type="project" value="InterPro"/>
</dbReference>
<dbReference type="PANTHER" id="PTHR30404:SF8">
    <property type="entry name" value="AUTOLYSIN PH-RELATED"/>
    <property type="match status" value="1"/>
</dbReference>
<dbReference type="EMBL" id="BLYI01000065">
    <property type="protein sequence ID" value="GFO86457.1"/>
    <property type="molecule type" value="Genomic_DNA"/>
</dbReference>
<name>A0A916Q8U4_9FIRM</name>
<dbReference type="GO" id="GO:0009253">
    <property type="term" value="P:peptidoglycan catabolic process"/>
    <property type="evidence" value="ECO:0007669"/>
    <property type="project" value="InterPro"/>
</dbReference>
<dbReference type="RefSeq" id="WP_201312111.1">
    <property type="nucleotide sequence ID" value="NZ_BLYI01000065.1"/>
</dbReference>
<dbReference type="SMART" id="SM00646">
    <property type="entry name" value="Ami_3"/>
    <property type="match status" value="1"/>
</dbReference>
<dbReference type="InterPro" id="IPR050695">
    <property type="entry name" value="N-acetylmuramoyl_amidase_3"/>
</dbReference>
<dbReference type="CDD" id="cd02696">
    <property type="entry name" value="MurNAc-LAA"/>
    <property type="match status" value="1"/>
</dbReference>
<evidence type="ECO:0000256" key="1">
    <source>
        <dbReference type="SAM" id="MobiDB-lite"/>
    </source>
</evidence>
<dbReference type="InterPro" id="IPR002508">
    <property type="entry name" value="MurNAc-LAA_cat"/>
</dbReference>
<accession>A0A916Q8U4</accession>
<keyword evidence="4" id="KW-1185">Reference proteome</keyword>
<feature type="region of interest" description="Disordered" evidence="1">
    <location>
        <begin position="184"/>
        <end position="205"/>
    </location>
</feature>
<comment type="caution">
    <text evidence="3">The sequence shown here is derived from an EMBL/GenBank/DDBJ whole genome shotgun (WGS) entry which is preliminary data.</text>
</comment>
<proteinExistence type="predicted"/>
<feature type="domain" description="MurNAc-LAA" evidence="2">
    <location>
        <begin position="67"/>
        <end position="179"/>
    </location>
</feature>
<evidence type="ECO:0000313" key="3">
    <source>
        <dbReference type="EMBL" id="GFO86457.1"/>
    </source>
</evidence>
<dbReference type="AlphaFoldDB" id="A0A916Q8U4"/>
<feature type="compositionally biased region" description="Low complexity" evidence="1">
    <location>
        <begin position="185"/>
        <end position="205"/>
    </location>
</feature>
<dbReference type="SUPFAM" id="SSF53187">
    <property type="entry name" value="Zn-dependent exopeptidases"/>
    <property type="match status" value="1"/>
</dbReference>
<gene>
    <name evidence="3" type="ORF">ANBU17_28040</name>
</gene>
<dbReference type="GO" id="GO:0030288">
    <property type="term" value="C:outer membrane-bounded periplasmic space"/>
    <property type="evidence" value="ECO:0007669"/>
    <property type="project" value="TreeGrafter"/>
</dbReference>
<organism evidence="3 4">
    <name type="scientific">Anaerostipes butyraticus</name>
    <dbReference type="NCBI Taxonomy" id="645466"/>
    <lineage>
        <taxon>Bacteria</taxon>
        <taxon>Bacillati</taxon>
        <taxon>Bacillota</taxon>
        <taxon>Clostridia</taxon>
        <taxon>Lachnospirales</taxon>
        <taxon>Lachnospiraceae</taxon>
        <taxon>Anaerostipes</taxon>
    </lineage>
</organism>
<dbReference type="Pfam" id="PF01520">
    <property type="entry name" value="Amidase_3"/>
    <property type="match status" value="1"/>
</dbReference>
<protein>
    <recommendedName>
        <fullName evidence="2">MurNAc-LAA domain-containing protein</fullName>
    </recommendedName>
</protein>
<reference evidence="3" key="1">
    <citation type="submission" date="2020-06" db="EMBL/GenBank/DDBJ databases">
        <title>Characterization of fructooligosaccharide metabolism and fructooligosaccharide-degrading enzymes in human commensal butyrate producers.</title>
        <authorList>
            <person name="Tanno H."/>
            <person name="Fujii T."/>
            <person name="Hirano K."/>
            <person name="Maeno S."/>
            <person name="Tonozuka T."/>
            <person name="Sakamoto M."/>
            <person name="Ohkuma M."/>
            <person name="Tochio T."/>
            <person name="Endo A."/>
        </authorList>
    </citation>
    <scope>NUCLEOTIDE SEQUENCE</scope>
    <source>
        <strain evidence="3">JCM 17466</strain>
    </source>
</reference>
<sequence length="321" mass="34821">MAKYNVHAGHCPQGKGASGAVGFLKESVEDRIVKNEMIRLLKAEGHTAYDCTCDVATTQNGCLARIVTKCNSHSVDADGSVHLNSGRKDKKGDGDTGGVEVLIYSWDSKVYDMAVRICEEVSKELKIRNRGVKVDTSLYVLRNTKAPAFLVECCFVDDRDDYEKWDAKRCAKAIVRGMLNKDIKGGSSTSGSSGSSSGSTASGSASASKATVTVDGYWGPNTTKALQKIFGTTVDGKVSNQYECYKDQNPGLEDGWEWEDDPSGYSPLIKAVQKMVGAKQDGHIGPKTIRAIQKYFGCTQDGVFSAKSPCIKKLQQWINKQ</sequence>
<evidence type="ECO:0000313" key="4">
    <source>
        <dbReference type="Proteomes" id="UP000613208"/>
    </source>
</evidence>
<dbReference type="PANTHER" id="PTHR30404">
    <property type="entry name" value="N-ACETYLMURAMOYL-L-ALANINE AMIDASE"/>
    <property type="match status" value="1"/>
</dbReference>
<dbReference type="Proteomes" id="UP000613208">
    <property type="component" value="Unassembled WGS sequence"/>
</dbReference>
<evidence type="ECO:0000259" key="2">
    <source>
        <dbReference type="SMART" id="SM00646"/>
    </source>
</evidence>
<dbReference type="Gene3D" id="3.40.630.40">
    <property type="entry name" value="Zn-dependent exopeptidases"/>
    <property type="match status" value="1"/>
</dbReference>